<name>A0ABN7J2D0_9BASI</name>
<proteinExistence type="predicted"/>
<dbReference type="Proteomes" id="UP000836402">
    <property type="component" value="Unassembled WGS sequence"/>
</dbReference>
<protein>
    <submittedName>
        <fullName evidence="2">Uncharacterized protein</fullName>
    </submittedName>
</protein>
<keyword evidence="3" id="KW-1185">Reference proteome</keyword>
<feature type="non-terminal residue" evidence="2">
    <location>
        <position position="55"/>
    </location>
</feature>
<feature type="compositionally biased region" description="Pro residues" evidence="1">
    <location>
        <begin position="29"/>
        <end position="44"/>
    </location>
</feature>
<dbReference type="EMBL" id="CAJHJG010004214">
    <property type="protein sequence ID" value="CAD6939397.1"/>
    <property type="molecule type" value="Genomic_DNA"/>
</dbReference>
<evidence type="ECO:0000313" key="2">
    <source>
        <dbReference type="EMBL" id="CAD6939397.1"/>
    </source>
</evidence>
<comment type="caution">
    <text evidence="2">The sequence shown here is derived from an EMBL/GenBank/DDBJ whole genome shotgun (WGS) entry which is preliminary data.</text>
</comment>
<feature type="region of interest" description="Disordered" evidence="1">
    <location>
        <begin position="1"/>
        <end position="55"/>
    </location>
</feature>
<feature type="compositionally biased region" description="Low complexity" evidence="1">
    <location>
        <begin position="45"/>
        <end position="55"/>
    </location>
</feature>
<accession>A0ABN7J2D0</accession>
<organism evidence="2 3">
    <name type="scientific">Tilletia caries</name>
    <name type="common">wheat bunt fungus</name>
    <dbReference type="NCBI Taxonomy" id="13290"/>
    <lineage>
        <taxon>Eukaryota</taxon>
        <taxon>Fungi</taxon>
        <taxon>Dikarya</taxon>
        <taxon>Basidiomycota</taxon>
        <taxon>Ustilaginomycotina</taxon>
        <taxon>Exobasidiomycetes</taxon>
        <taxon>Tilletiales</taxon>
        <taxon>Tilletiaceae</taxon>
        <taxon>Tilletia</taxon>
    </lineage>
</organism>
<sequence>MPAGTTGTGSRRSTRSKGQKEDLGVSQAPVPPTAPSAAIAPPPTAAALTPAAAAP</sequence>
<feature type="compositionally biased region" description="Low complexity" evidence="1">
    <location>
        <begin position="1"/>
        <end position="11"/>
    </location>
</feature>
<evidence type="ECO:0000313" key="3">
    <source>
        <dbReference type="Proteomes" id="UP000836402"/>
    </source>
</evidence>
<evidence type="ECO:0000256" key="1">
    <source>
        <dbReference type="SAM" id="MobiDB-lite"/>
    </source>
</evidence>
<gene>
    <name evidence="2" type="ORF">JKIAZH3_G9682</name>
</gene>
<reference evidence="2" key="1">
    <citation type="submission" date="2020-10" db="EMBL/GenBank/DDBJ databases">
        <authorList>
            <person name="Sedaghatjoo S."/>
        </authorList>
    </citation>
    <scope>NUCLEOTIDE SEQUENCE</scope>
    <source>
        <strain evidence="2">AZH3</strain>
    </source>
</reference>